<dbReference type="EMBL" id="JAVGXC010000030">
    <property type="protein sequence ID" value="MDR0191952.1"/>
    <property type="molecule type" value="Genomic_DNA"/>
</dbReference>
<evidence type="ECO:0000313" key="2">
    <source>
        <dbReference type="Proteomes" id="UP001224477"/>
    </source>
</evidence>
<evidence type="ECO:0000313" key="1">
    <source>
        <dbReference type="EMBL" id="MDR0191952.1"/>
    </source>
</evidence>
<evidence type="ECO:0008006" key="3">
    <source>
        <dbReference type="Google" id="ProtNLM"/>
    </source>
</evidence>
<dbReference type="Gene3D" id="3.30.420.10">
    <property type="entry name" value="Ribonuclease H-like superfamily/Ribonuclease H"/>
    <property type="match status" value="1"/>
</dbReference>
<sequence length="668" mass="74768">MTTINNESNNWVENLSKRAIALGTFHDWPKPELVGLTDQEREEFQLKFLAMKLYCEGLPIKSIVAATGISRQCINYYASRCMLIAPDGMCWGCRALLPYLHTKKYSRSKPAISKLPEAQGGYSGLLGAALKKYPELEDRFVRKVLSYSDSDSESEYAIRSKTLHKIFLTLLKEFGAQENEWPFNTLYQGQRTIYDYIKSIRESNFSRVIRLEGTREAKAHMAVGKGPRPGLIYTEPFEAVEIDGYKIDCHSSVLMKAPNGTYIPKRISRIWVVLMIDCASGAVLSYKCVFRSEVSATDVVDVMRYSVVGQQKPEPGIEGLIYPKGSGLPNDVIPQCKGALFTVVKFDGALAHLSVKVTNAARKELGYFWTVGAPAHFERRPCVEHIFGLLSNNVFCRLLSTTGHGPNNGRAENCEEVATQAPILVEHLLHLLDVEIAQHNTRMSEGLFFLSPLDFIMQKLEKDHQHFMVRTLPDASAMGDTILQMKKTVNVRGSKKNGRHPYIQFMKVRYTSSYLHDAWAMIGSKVVLHIDENDLRFVTAFTMEGFLLGNLVAVGKWADTKHDLRTRKAINSKVADRTLQVSFEQDPVLAYLAFLSKSKSKKFIAISADSATEAKRVASEAGAPLVVSGSANNSIPAQEGKPLEFSDSLIIGRKIPDLNELLRKKRLK</sequence>
<dbReference type="Proteomes" id="UP001224477">
    <property type="component" value="Unassembled WGS sequence"/>
</dbReference>
<protein>
    <recommendedName>
        <fullName evidence="3">Integrase catalytic domain-containing protein</fullName>
    </recommendedName>
</protein>
<dbReference type="InterPro" id="IPR036397">
    <property type="entry name" value="RNaseH_sf"/>
</dbReference>
<proteinExistence type="predicted"/>
<name>A0ABU1CXE3_9PSED</name>
<keyword evidence="2" id="KW-1185">Reference proteome</keyword>
<reference evidence="1 2" key="1">
    <citation type="journal article" date="2023" name="Microbiol. Resour. Announc.">
        <title>Whole-genome sequence of Pseudomonas yamanorum OLsAu1 isolated from the edible ectomycorrhizal mushroom Lactarius sp. section Deliciosi.</title>
        <authorList>
            <person name="Ramirez-Mendoza R."/>
            <person name="Angeles-Argaiz R.E."/>
            <person name="Hernandez-Oaxaca D."/>
            <person name="Aguirre-Beltran L."/>
            <person name="Almaraz-Suarez J."/>
            <person name="Perez-Moreno J."/>
        </authorList>
    </citation>
    <scope>NUCLEOTIDE SEQUENCE [LARGE SCALE GENOMIC DNA]</scope>
    <source>
        <strain evidence="1 2">OLsAu1</strain>
    </source>
</reference>
<dbReference type="RefSeq" id="WP_309255532.1">
    <property type="nucleotide sequence ID" value="NZ_JAVGXC010000030.1"/>
</dbReference>
<gene>
    <name evidence="1" type="ORF">RCO22_23685</name>
</gene>
<accession>A0ABU1CXE3</accession>
<comment type="caution">
    <text evidence="1">The sequence shown here is derived from an EMBL/GenBank/DDBJ whole genome shotgun (WGS) entry which is preliminary data.</text>
</comment>
<organism evidence="1 2">
    <name type="scientific">Pseudomonas yamanorum</name>
    <dbReference type="NCBI Taxonomy" id="515393"/>
    <lineage>
        <taxon>Bacteria</taxon>
        <taxon>Pseudomonadati</taxon>
        <taxon>Pseudomonadota</taxon>
        <taxon>Gammaproteobacteria</taxon>
        <taxon>Pseudomonadales</taxon>
        <taxon>Pseudomonadaceae</taxon>
        <taxon>Pseudomonas</taxon>
    </lineage>
</organism>